<name>A0A4S8JLK0_MUSBA</name>
<accession>A0A4S8JLK0</accession>
<feature type="domain" description="HMA" evidence="2">
    <location>
        <begin position="212"/>
        <end position="285"/>
    </location>
</feature>
<dbReference type="PANTHER" id="PTHR46413">
    <property type="entry name" value="HEAVY METAL-ASSOCIATED ISOPRENYLATED PLANT PROTEIN 6"/>
    <property type="match status" value="1"/>
</dbReference>
<dbReference type="Gene3D" id="3.30.70.100">
    <property type="match status" value="2"/>
</dbReference>
<organism evidence="3 4">
    <name type="scientific">Musa balbisiana</name>
    <name type="common">Banana</name>
    <dbReference type="NCBI Taxonomy" id="52838"/>
    <lineage>
        <taxon>Eukaryota</taxon>
        <taxon>Viridiplantae</taxon>
        <taxon>Streptophyta</taxon>
        <taxon>Embryophyta</taxon>
        <taxon>Tracheophyta</taxon>
        <taxon>Spermatophyta</taxon>
        <taxon>Magnoliopsida</taxon>
        <taxon>Liliopsida</taxon>
        <taxon>Zingiberales</taxon>
        <taxon>Musaceae</taxon>
        <taxon>Musa</taxon>
    </lineage>
</organism>
<dbReference type="InterPro" id="IPR006121">
    <property type="entry name" value="HMA_dom"/>
</dbReference>
<comment type="caution">
    <text evidence="3">The sequence shown here is derived from an EMBL/GenBank/DDBJ whole genome shotgun (WGS) entry which is preliminary data.</text>
</comment>
<dbReference type="InterPro" id="IPR036163">
    <property type="entry name" value="HMA_dom_sf"/>
</dbReference>
<dbReference type="PANTHER" id="PTHR46413:SF1">
    <property type="entry name" value="HEAVY METAL-ASSOCIATED ISOPRENYLATED PLANT PROTEIN 6"/>
    <property type="match status" value="1"/>
</dbReference>
<feature type="domain" description="HMA" evidence="2">
    <location>
        <begin position="122"/>
        <end position="185"/>
    </location>
</feature>
<reference evidence="3 4" key="1">
    <citation type="journal article" date="2019" name="Nat. Plants">
        <title>Genome sequencing of Musa balbisiana reveals subgenome evolution and function divergence in polyploid bananas.</title>
        <authorList>
            <person name="Yao X."/>
        </authorList>
    </citation>
    <scope>NUCLEOTIDE SEQUENCE [LARGE SCALE GENOMIC DNA]</scope>
    <source>
        <strain evidence="4">cv. DH-PKW</strain>
        <tissue evidence="3">Leaves</tissue>
    </source>
</reference>
<feature type="region of interest" description="Disordered" evidence="1">
    <location>
        <begin position="95"/>
        <end position="118"/>
    </location>
</feature>
<dbReference type="AlphaFoldDB" id="A0A4S8JLK0"/>
<evidence type="ECO:0000313" key="3">
    <source>
        <dbReference type="EMBL" id="THU63073.1"/>
    </source>
</evidence>
<dbReference type="STRING" id="52838.A0A4S8JLK0"/>
<evidence type="ECO:0000313" key="4">
    <source>
        <dbReference type="Proteomes" id="UP000317650"/>
    </source>
</evidence>
<proteinExistence type="predicted"/>
<dbReference type="GO" id="GO:0046872">
    <property type="term" value="F:metal ion binding"/>
    <property type="evidence" value="ECO:0007669"/>
    <property type="project" value="InterPro"/>
</dbReference>
<dbReference type="SUPFAM" id="SSF55008">
    <property type="entry name" value="HMA, heavy metal-associated domain"/>
    <property type="match status" value="2"/>
</dbReference>
<feature type="compositionally biased region" description="Basic and acidic residues" evidence="1">
    <location>
        <begin position="278"/>
        <end position="295"/>
    </location>
</feature>
<feature type="region of interest" description="Disordered" evidence="1">
    <location>
        <begin position="278"/>
        <end position="305"/>
    </location>
</feature>
<dbReference type="Proteomes" id="UP000317650">
    <property type="component" value="Chromosome 1"/>
</dbReference>
<dbReference type="PROSITE" id="PS50846">
    <property type="entry name" value="HMA_2"/>
    <property type="match status" value="2"/>
</dbReference>
<evidence type="ECO:0000256" key="1">
    <source>
        <dbReference type="SAM" id="MobiDB-lite"/>
    </source>
</evidence>
<gene>
    <name evidence="3" type="ORF">C4D60_Mb01t11900</name>
</gene>
<evidence type="ECO:0000259" key="2">
    <source>
        <dbReference type="PROSITE" id="PS50846"/>
    </source>
</evidence>
<dbReference type="Pfam" id="PF00403">
    <property type="entry name" value="HMA"/>
    <property type="match status" value="2"/>
</dbReference>
<dbReference type="InterPro" id="IPR044594">
    <property type="entry name" value="HIPP01/3/5/6"/>
</dbReference>
<protein>
    <recommendedName>
        <fullName evidence="2">HMA domain-containing protein</fullName>
    </recommendedName>
</protein>
<dbReference type="CDD" id="cd00371">
    <property type="entry name" value="HMA"/>
    <property type="match status" value="2"/>
</dbReference>
<keyword evidence="4" id="KW-1185">Reference proteome</keyword>
<sequence length="358" mass="38621">MDGGRIQLSLVAVRVAPTVKEKVGPSRLRAGKLDPVVGAKAIHDHQARVGSTDSRLPRPHASKLYLCLPISAPLRALNSPQRTRSLRESYGLAIMSKKNNSDGDKKNSATGHSDQGKKDHGAITVVYKVGMYCEGCVDKVVRSVKGFPGVQVVKPELESSKLTVVGKMDPWKLRDRVEAKTKKKVDLVSPIRKPDAAADQKPVNEKAKELKATTVVFKISLYCHCRGCIRGIVDTIRRIEGVHDVSIDAQNELVTVTGTMDAKAVTKISSHNMVREVKAVQPKKDDGGGKKKEGGEGGSDGANKEHAATAAAAAAAAAAAMQAVAEAGRMDYYEWYYHRMHHAPQLFSDENPNACSIS</sequence>
<dbReference type="EMBL" id="PYDT01000004">
    <property type="protein sequence ID" value="THU63073.1"/>
    <property type="molecule type" value="Genomic_DNA"/>
</dbReference>